<evidence type="ECO:0008006" key="3">
    <source>
        <dbReference type="Google" id="ProtNLM"/>
    </source>
</evidence>
<reference evidence="2" key="1">
    <citation type="journal article" date="2019" name="Int. J. Syst. Evol. Microbiol.">
        <title>The Global Catalogue of Microorganisms (GCM) 10K type strain sequencing project: providing services to taxonomists for standard genome sequencing and annotation.</title>
        <authorList>
            <consortium name="The Broad Institute Genomics Platform"/>
            <consortium name="The Broad Institute Genome Sequencing Center for Infectious Disease"/>
            <person name="Wu L."/>
            <person name="Ma J."/>
        </authorList>
    </citation>
    <scope>NUCLEOTIDE SEQUENCE [LARGE SCALE GENOMIC DNA]</scope>
    <source>
        <strain evidence="2">NBRC 108728</strain>
    </source>
</reference>
<gene>
    <name evidence="1" type="ORF">GCM10025867_30010</name>
</gene>
<keyword evidence="2" id="KW-1185">Reference proteome</keyword>
<dbReference type="EMBL" id="AP027732">
    <property type="protein sequence ID" value="BDZ50760.1"/>
    <property type="molecule type" value="Genomic_DNA"/>
</dbReference>
<protein>
    <recommendedName>
        <fullName evidence="3">MDMPI C-terminal domain-containing protein</fullName>
    </recommendedName>
</protein>
<dbReference type="Proteomes" id="UP001321486">
    <property type="component" value="Chromosome"/>
</dbReference>
<proteinExistence type="predicted"/>
<organism evidence="1 2">
    <name type="scientific">Frondihabitans sucicola</name>
    <dbReference type="NCBI Taxonomy" id="1268041"/>
    <lineage>
        <taxon>Bacteria</taxon>
        <taxon>Bacillati</taxon>
        <taxon>Actinomycetota</taxon>
        <taxon>Actinomycetes</taxon>
        <taxon>Micrococcales</taxon>
        <taxon>Microbacteriaceae</taxon>
        <taxon>Frondihabitans</taxon>
    </lineage>
</organism>
<accession>A0ABM8GQM4</accession>
<evidence type="ECO:0000313" key="1">
    <source>
        <dbReference type="EMBL" id="BDZ50760.1"/>
    </source>
</evidence>
<sequence>MRNAIGAPVRIPAPLAALGVREVLNDLYPRQVRLGRMAPLRCSLEIGLLDDHGGREETLLLGPAQARGDSAAAIELPAMEALLLLWKRRTIDDVATRRSGSERALQNVLSSALVP</sequence>
<name>A0ABM8GQM4_9MICO</name>
<evidence type="ECO:0000313" key="2">
    <source>
        <dbReference type="Proteomes" id="UP001321486"/>
    </source>
</evidence>